<dbReference type="EMBL" id="CP001854">
    <property type="protein sequence ID" value="ADB53102.1"/>
    <property type="molecule type" value="Genomic_DNA"/>
</dbReference>
<dbReference type="Proteomes" id="UP000008229">
    <property type="component" value="Chromosome"/>
</dbReference>
<dbReference type="STRING" id="469383.Cwoe_4689"/>
<dbReference type="PANTHER" id="PTHR38011:SF7">
    <property type="entry name" value="2,5-DIAMINO-6-RIBOSYLAMINO-4(3H)-PYRIMIDINONE 5'-PHOSPHATE REDUCTASE"/>
    <property type="match status" value="1"/>
</dbReference>
<dbReference type="InterPro" id="IPR024072">
    <property type="entry name" value="DHFR-like_dom_sf"/>
</dbReference>
<keyword evidence="2" id="KW-0521">NADP</keyword>
<dbReference type="AlphaFoldDB" id="D3FA07"/>
<dbReference type="InterPro" id="IPR002734">
    <property type="entry name" value="RibDG_C"/>
</dbReference>
<dbReference type="Gene3D" id="3.40.430.10">
    <property type="entry name" value="Dihydrofolate Reductase, subunit A"/>
    <property type="match status" value="1"/>
</dbReference>
<evidence type="ECO:0000313" key="6">
    <source>
        <dbReference type="Proteomes" id="UP000008229"/>
    </source>
</evidence>
<dbReference type="OrthoDB" id="5243299at2"/>
<evidence type="ECO:0000256" key="1">
    <source>
        <dbReference type="ARBA" id="ARBA00005104"/>
    </source>
</evidence>
<dbReference type="GO" id="GO:0009231">
    <property type="term" value="P:riboflavin biosynthetic process"/>
    <property type="evidence" value="ECO:0007669"/>
    <property type="project" value="InterPro"/>
</dbReference>
<keyword evidence="6" id="KW-1185">Reference proteome</keyword>
<protein>
    <submittedName>
        <fullName evidence="5">Bifunctional deaminase-reductase domain protein</fullName>
    </submittedName>
</protein>
<dbReference type="RefSeq" id="WP_012936153.1">
    <property type="nucleotide sequence ID" value="NC_013739.1"/>
</dbReference>
<dbReference type="HOGENOM" id="CLU_036590_7_0_11"/>
<dbReference type="SUPFAM" id="SSF53597">
    <property type="entry name" value="Dihydrofolate reductase-like"/>
    <property type="match status" value="1"/>
</dbReference>
<evidence type="ECO:0000256" key="2">
    <source>
        <dbReference type="ARBA" id="ARBA00022857"/>
    </source>
</evidence>
<reference evidence="5 6" key="1">
    <citation type="journal article" date="2010" name="Stand. Genomic Sci.">
        <title>Complete genome sequence of Conexibacter woesei type strain (ID131577).</title>
        <authorList>
            <person name="Pukall R."/>
            <person name="Lapidus A."/>
            <person name="Glavina Del Rio T."/>
            <person name="Copeland A."/>
            <person name="Tice H."/>
            <person name="Cheng J.-F."/>
            <person name="Lucas S."/>
            <person name="Chen F."/>
            <person name="Nolan M."/>
            <person name="Bruce D."/>
            <person name="Goodwin L."/>
            <person name="Pitluck S."/>
            <person name="Mavromatis K."/>
            <person name="Ivanova N."/>
            <person name="Ovchinnikova G."/>
            <person name="Pati A."/>
            <person name="Chen A."/>
            <person name="Palaniappan K."/>
            <person name="Land M."/>
            <person name="Hauser L."/>
            <person name="Chang Y.-J."/>
            <person name="Jeffries C.D."/>
            <person name="Chain P."/>
            <person name="Meincke L."/>
            <person name="Sims D."/>
            <person name="Brettin T."/>
            <person name="Detter J.C."/>
            <person name="Rohde M."/>
            <person name="Goeker M."/>
            <person name="Bristow J."/>
            <person name="Eisen J.A."/>
            <person name="Markowitz V."/>
            <person name="Kyrpides N.C."/>
            <person name="Klenk H.-P."/>
            <person name="Hugenholtz P."/>
        </authorList>
    </citation>
    <scope>NUCLEOTIDE SEQUENCE [LARGE SCALE GENOMIC DNA]</scope>
    <source>
        <strain evidence="6">DSM 14684 / CIP 108061 / JCM 11494 / NBRC 100937 / ID131577</strain>
    </source>
</reference>
<dbReference type="eggNOG" id="COG1985">
    <property type="taxonomic scope" value="Bacteria"/>
</dbReference>
<evidence type="ECO:0000313" key="5">
    <source>
        <dbReference type="EMBL" id="ADB53102.1"/>
    </source>
</evidence>
<gene>
    <name evidence="5" type="ordered locus">Cwoe_4689</name>
</gene>
<evidence type="ECO:0000256" key="3">
    <source>
        <dbReference type="ARBA" id="ARBA00023002"/>
    </source>
</evidence>
<dbReference type="Pfam" id="PF01872">
    <property type="entry name" value="RibD_C"/>
    <property type="match status" value="1"/>
</dbReference>
<keyword evidence="3" id="KW-0560">Oxidoreductase</keyword>
<reference evidence="6" key="2">
    <citation type="submission" date="2010-01" db="EMBL/GenBank/DDBJ databases">
        <title>The complete genome of Conexibacter woesei DSM 14684.</title>
        <authorList>
            <consortium name="US DOE Joint Genome Institute (JGI-PGF)"/>
            <person name="Lucas S."/>
            <person name="Copeland A."/>
            <person name="Lapidus A."/>
            <person name="Glavina del Rio T."/>
            <person name="Dalin E."/>
            <person name="Tice H."/>
            <person name="Bruce D."/>
            <person name="Goodwin L."/>
            <person name="Pitluck S."/>
            <person name="Kyrpides N."/>
            <person name="Mavromatis K."/>
            <person name="Ivanova N."/>
            <person name="Mikhailova N."/>
            <person name="Chertkov O."/>
            <person name="Brettin T."/>
            <person name="Detter J.C."/>
            <person name="Han C."/>
            <person name="Larimer F."/>
            <person name="Land M."/>
            <person name="Hauser L."/>
            <person name="Markowitz V."/>
            <person name="Cheng J.-F."/>
            <person name="Hugenholtz P."/>
            <person name="Woyke T."/>
            <person name="Wu D."/>
            <person name="Pukall R."/>
            <person name="Steenblock K."/>
            <person name="Schneider S."/>
            <person name="Klenk H.-P."/>
            <person name="Eisen J.A."/>
        </authorList>
    </citation>
    <scope>NUCLEOTIDE SEQUENCE [LARGE SCALE GENOMIC DNA]</scope>
    <source>
        <strain evidence="6">DSM 14684 / CIP 108061 / JCM 11494 / NBRC 100937 / ID131577</strain>
    </source>
</reference>
<organism evidence="5 6">
    <name type="scientific">Conexibacter woesei (strain DSM 14684 / CCUG 47730 / CIP 108061 / JCM 11494 / NBRC 100937 / ID131577)</name>
    <dbReference type="NCBI Taxonomy" id="469383"/>
    <lineage>
        <taxon>Bacteria</taxon>
        <taxon>Bacillati</taxon>
        <taxon>Actinomycetota</taxon>
        <taxon>Thermoleophilia</taxon>
        <taxon>Solirubrobacterales</taxon>
        <taxon>Conexibacteraceae</taxon>
        <taxon>Conexibacter</taxon>
    </lineage>
</organism>
<accession>D3FA07</accession>
<dbReference type="PANTHER" id="PTHR38011">
    <property type="entry name" value="DIHYDROFOLATE REDUCTASE FAMILY PROTEIN (AFU_ORTHOLOGUE AFUA_8G06820)"/>
    <property type="match status" value="1"/>
</dbReference>
<dbReference type="InterPro" id="IPR050765">
    <property type="entry name" value="Riboflavin_Biosynth_HTPR"/>
</dbReference>
<comment type="pathway">
    <text evidence="1">Cofactor biosynthesis; riboflavin biosynthesis.</text>
</comment>
<proteinExistence type="predicted"/>
<dbReference type="GO" id="GO:0008703">
    <property type="term" value="F:5-amino-6-(5-phosphoribosylamino)uracil reductase activity"/>
    <property type="evidence" value="ECO:0007669"/>
    <property type="project" value="InterPro"/>
</dbReference>
<feature type="domain" description="Bacterial bifunctional deaminase-reductase C-terminal" evidence="4">
    <location>
        <begin position="33"/>
        <end position="233"/>
    </location>
</feature>
<name>D3FA07_CONWI</name>
<evidence type="ECO:0000259" key="4">
    <source>
        <dbReference type="Pfam" id="PF01872"/>
    </source>
</evidence>
<dbReference type="KEGG" id="cwo:Cwoe_4689"/>
<sequence length="250" mass="26604">MEYQRLIPDPATVDSTELLRDLGLGARAPAERPFVAVNFAATVDGRIALGGRSGAIGDDGDTEVFRRLRTQADALLVGTGTLAAEQYSRPIRRAELRAAREAIGLAPVPPLVVIARSGRLPLEIPLFQDPDAHAIVYTEVATEPPAVPARVELQRIDPAAGEPTLTAALRHLRREHGVRSLLCEGGPQLLSGLLHEGLVDELFLTVAPQLAGGGGEPTLTGGTALPSPAELTLVWALERRGSLYLRYAID</sequence>